<dbReference type="SUPFAM" id="SSF50998">
    <property type="entry name" value="Quinoprotein alcohol dehydrogenase-like"/>
    <property type="match status" value="1"/>
</dbReference>
<keyword evidence="1" id="KW-0472">Membrane</keyword>
<dbReference type="Pfam" id="PF18975">
    <property type="entry name" value="DUF5711"/>
    <property type="match status" value="1"/>
</dbReference>
<feature type="transmembrane region" description="Helical" evidence="1">
    <location>
        <begin position="29"/>
        <end position="48"/>
    </location>
</feature>
<sequence>MAENTTKDIWNDDDGAKEPPKKRRMLRKFLIFLLVLIAVLGLVLVAAWRDGTGFDALRRYFAYGTEAVGGEKTVYRYDTDNTNRFARVGTGSLVILSDTSLRLLGPDGSEVWSANVKMNAPSLGQGGGLAVAYDIGGTALYVLDEEGPRLELTADGPLVSANLNGSGMLAVTTQISGTKGHVDVYGADMQVLFAFNAHRRFVADACVTEDGGYLAAVTMGQADSVFISDLVIYDLTQEDPVADYAVPDGLVTAMTGRGDRILTVTDTCLAVGNTAGKLLGTYSYNGEYLREYDLGGEDYTVLQLNRYQSGSVGRLVTVDDDGEEIASLDVAEEVRDVSACGRYLSVLYADRLVVYNRQLQAYATLHGPEHTREVLTRADGSVLMIGADSAELFLP</sequence>
<dbReference type="Proteomes" id="UP000620327">
    <property type="component" value="Unassembled WGS sequence"/>
</dbReference>
<dbReference type="EMBL" id="JACOQI010000003">
    <property type="protein sequence ID" value="MBC5769672.1"/>
    <property type="molecule type" value="Genomic_DNA"/>
</dbReference>
<protein>
    <submittedName>
        <fullName evidence="2">Uncharacterized protein</fullName>
    </submittedName>
</protein>
<proteinExistence type="predicted"/>
<keyword evidence="3" id="KW-1185">Reference proteome</keyword>
<dbReference type="InterPro" id="IPR043765">
    <property type="entry name" value="DUF5711"/>
</dbReference>
<name>A0A923SA51_9FIRM</name>
<evidence type="ECO:0000313" key="2">
    <source>
        <dbReference type="EMBL" id="MBC5769672.1"/>
    </source>
</evidence>
<reference evidence="2" key="1">
    <citation type="submission" date="2020-08" db="EMBL/GenBank/DDBJ databases">
        <title>Genome public.</title>
        <authorList>
            <person name="Liu C."/>
            <person name="Sun Q."/>
        </authorList>
    </citation>
    <scope>NUCLEOTIDE SEQUENCE</scope>
    <source>
        <strain evidence="2">BX15</strain>
    </source>
</reference>
<dbReference type="InterPro" id="IPR011047">
    <property type="entry name" value="Quinoprotein_ADH-like_sf"/>
</dbReference>
<accession>A0A923SA51</accession>
<keyword evidence="1" id="KW-0812">Transmembrane</keyword>
<keyword evidence="1" id="KW-1133">Transmembrane helix</keyword>
<evidence type="ECO:0000256" key="1">
    <source>
        <dbReference type="SAM" id="Phobius"/>
    </source>
</evidence>
<evidence type="ECO:0000313" key="3">
    <source>
        <dbReference type="Proteomes" id="UP000620327"/>
    </source>
</evidence>
<dbReference type="RefSeq" id="WP_187014025.1">
    <property type="nucleotide sequence ID" value="NZ_JACOQI010000003.1"/>
</dbReference>
<dbReference type="AlphaFoldDB" id="A0A923SA51"/>
<comment type="caution">
    <text evidence="2">The sequence shown here is derived from an EMBL/GenBank/DDBJ whole genome shotgun (WGS) entry which is preliminary data.</text>
</comment>
<organism evidence="2 3">
    <name type="scientific">Dysosmobacter segnis</name>
    <dbReference type="NCBI Taxonomy" id="2763042"/>
    <lineage>
        <taxon>Bacteria</taxon>
        <taxon>Bacillati</taxon>
        <taxon>Bacillota</taxon>
        <taxon>Clostridia</taxon>
        <taxon>Eubacteriales</taxon>
        <taxon>Oscillospiraceae</taxon>
        <taxon>Dysosmobacter</taxon>
    </lineage>
</organism>
<gene>
    <name evidence="2" type="ORF">H8Z83_04955</name>
</gene>